<name>A0AAN6MUK7_9PEZI</name>
<dbReference type="Proteomes" id="UP001303473">
    <property type="component" value="Unassembled WGS sequence"/>
</dbReference>
<protein>
    <submittedName>
        <fullName evidence="2">Uncharacterized protein</fullName>
    </submittedName>
</protein>
<evidence type="ECO:0000313" key="2">
    <source>
        <dbReference type="EMBL" id="KAK3933609.1"/>
    </source>
</evidence>
<reference evidence="3" key="1">
    <citation type="journal article" date="2023" name="Mol. Phylogenet. Evol.">
        <title>Genome-scale phylogeny and comparative genomics of the fungal order Sordariales.</title>
        <authorList>
            <person name="Hensen N."/>
            <person name="Bonometti L."/>
            <person name="Westerberg I."/>
            <person name="Brannstrom I.O."/>
            <person name="Guillou S."/>
            <person name="Cros-Aarteil S."/>
            <person name="Calhoun S."/>
            <person name="Haridas S."/>
            <person name="Kuo A."/>
            <person name="Mondo S."/>
            <person name="Pangilinan J."/>
            <person name="Riley R."/>
            <person name="LaButti K."/>
            <person name="Andreopoulos B."/>
            <person name="Lipzen A."/>
            <person name="Chen C."/>
            <person name="Yan M."/>
            <person name="Daum C."/>
            <person name="Ng V."/>
            <person name="Clum A."/>
            <person name="Steindorff A."/>
            <person name="Ohm R.A."/>
            <person name="Martin F."/>
            <person name="Silar P."/>
            <person name="Natvig D.O."/>
            <person name="Lalanne C."/>
            <person name="Gautier V."/>
            <person name="Ament-Velasquez S.L."/>
            <person name="Kruys A."/>
            <person name="Hutchinson M.I."/>
            <person name="Powell A.J."/>
            <person name="Barry K."/>
            <person name="Miller A.N."/>
            <person name="Grigoriev I.V."/>
            <person name="Debuchy R."/>
            <person name="Gladieux P."/>
            <person name="Hiltunen Thoren M."/>
            <person name="Johannesson H."/>
        </authorList>
    </citation>
    <scope>NUCLEOTIDE SEQUENCE [LARGE SCALE GENOMIC DNA]</scope>
    <source>
        <strain evidence="3">CBS 340.73</strain>
    </source>
</reference>
<accession>A0AAN6MUK7</accession>
<dbReference type="AlphaFoldDB" id="A0AAN6MUK7"/>
<gene>
    <name evidence="2" type="ORF">QBC46DRAFT_359552</name>
</gene>
<dbReference type="EMBL" id="MU854110">
    <property type="protein sequence ID" value="KAK3933609.1"/>
    <property type="molecule type" value="Genomic_DNA"/>
</dbReference>
<feature type="compositionally biased region" description="Basic and acidic residues" evidence="1">
    <location>
        <begin position="1"/>
        <end position="10"/>
    </location>
</feature>
<keyword evidence="3" id="KW-1185">Reference proteome</keyword>
<evidence type="ECO:0000313" key="3">
    <source>
        <dbReference type="Proteomes" id="UP001303473"/>
    </source>
</evidence>
<feature type="region of interest" description="Disordered" evidence="1">
    <location>
        <begin position="1"/>
        <end position="26"/>
    </location>
</feature>
<comment type="caution">
    <text evidence="2">The sequence shown here is derived from an EMBL/GenBank/DDBJ whole genome shotgun (WGS) entry which is preliminary data.</text>
</comment>
<organism evidence="2 3">
    <name type="scientific">Diplogelasinospora grovesii</name>
    <dbReference type="NCBI Taxonomy" id="303347"/>
    <lineage>
        <taxon>Eukaryota</taxon>
        <taxon>Fungi</taxon>
        <taxon>Dikarya</taxon>
        <taxon>Ascomycota</taxon>
        <taxon>Pezizomycotina</taxon>
        <taxon>Sordariomycetes</taxon>
        <taxon>Sordariomycetidae</taxon>
        <taxon>Sordariales</taxon>
        <taxon>Diplogelasinosporaceae</taxon>
        <taxon>Diplogelasinospora</taxon>
    </lineage>
</organism>
<sequence>MRDHCQKEHGWQNPRKRGRPTGKTSEALPWIEGVRCQRFFPSRQASGWFEVERGSEDAEEGAGGGETVEQWMTWIHQQKVARFEAKKRQIEAPDDKKEPNPWLQRLRASIRSIQEDKAVLQRVWESCTRVLEQAKAVPVPQLVGHAVLFEINRKEAQVKAKKPFDSRMEEDTWARYKEVMGKLVCYAHRTYEWEERQERLFNKVIAGVKAAMEGGEAGPEPLRERSDQRVVMGLREDGGWVPAEEYTPIYSAVIKVARMLVVYQAVTERAEQIKAKESIMSQKEARRAVAGLFRLVRAKAQRFMMLVGPKSEPSPMDWIFDARTYGMKIRYTTAAGGSID</sequence>
<proteinExistence type="predicted"/>
<evidence type="ECO:0000256" key="1">
    <source>
        <dbReference type="SAM" id="MobiDB-lite"/>
    </source>
</evidence>